<feature type="domain" description="Peptidoglycan binding-like" evidence="2">
    <location>
        <begin position="221"/>
        <end position="276"/>
    </location>
</feature>
<dbReference type="Pfam" id="PF01471">
    <property type="entry name" value="PG_binding_1"/>
    <property type="match status" value="1"/>
</dbReference>
<evidence type="ECO:0000259" key="3">
    <source>
        <dbReference type="Pfam" id="PF05257"/>
    </source>
</evidence>
<dbReference type="InterPro" id="IPR002477">
    <property type="entry name" value="Peptidoglycan-bd-like"/>
</dbReference>
<dbReference type="InterPro" id="IPR036365">
    <property type="entry name" value="PGBD-like_sf"/>
</dbReference>
<sequence>MSKAVTVRFGPGGLQKIQLYVTKKTAKKTASQVRKLTGADVVINASLYDSNKWVPNCDVKADGKVLNDDKYSYRGLGWNSGEGVFHVVTSGEMKNYDNFLSCVLLVWNGVAYPYHADAAVSRRGGRTVIIGLKDGSTVLRCFPDGNLSKTPKELQTALLGEFPTVDWALMLDGGGSVQLSQEGDEYIYSTRRVHNYLCFWRKQTDSCPYPEPTALVRQGSSGDGARWVQWQLQRHGGDLAVDGSFGAESDRTLRAFQLAYGLEVDGICGPATRARLKAEREEKTVRAVLFAAASQVGVTESPAGSNCVKYNTAYYGRKVSGNAYPWCMAFVWWVFRQAGMSLYKTASCSALVGRYKAQAPGQVIRGNYRPGDIVFFDFTGKRTKTEHVGIVESVAADGTLTTIEGNTGTGNDANGGAVMRRTRKQGLVTCAVRPGYPGE</sequence>
<keyword evidence="1" id="KW-0929">Antimicrobial</keyword>
<dbReference type="InterPro" id="IPR018711">
    <property type="entry name" value="NAGPA"/>
</dbReference>
<dbReference type="Pfam" id="PF05257">
    <property type="entry name" value="CHAP"/>
    <property type="match status" value="1"/>
</dbReference>
<evidence type="ECO:0000259" key="4">
    <source>
        <dbReference type="Pfam" id="PF09992"/>
    </source>
</evidence>
<feature type="domain" description="Peptidase C51" evidence="3">
    <location>
        <begin position="320"/>
        <end position="406"/>
    </location>
</feature>
<reference evidence="5" key="1">
    <citation type="journal article" date="2021" name="Proc. Natl. Acad. Sci. U.S.A.">
        <title>A Catalog of Tens of Thousands of Viruses from Human Metagenomes Reveals Hidden Associations with Chronic Diseases.</title>
        <authorList>
            <person name="Tisza M.J."/>
            <person name="Buck C.B."/>
        </authorList>
    </citation>
    <scope>NUCLEOTIDE SEQUENCE</scope>
    <source>
        <strain evidence="5">CtPVE25</strain>
    </source>
</reference>
<accession>A0A8S5R0W5</accession>
<dbReference type="Gene3D" id="3.90.1720.10">
    <property type="entry name" value="endopeptidase domain like (from Nostoc punctiforme)"/>
    <property type="match status" value="1"/>
</dbReference>
<dbReference type="InterPro" id="IPR007921">
    <property type="entry name" value="CHAP_dom"/>
</dbReference>
<evidence type="ECO:0000256" key="1">
    <source>
        <dbReference type="ARBA" id="ARBA00022529"/>
    </source>
</evidence>
<dbReference type="InterPro" id="IPR038765">
    <property type="entry name" value="Papain-like_cys_pep_sf"/>
</dbReference>
<dbReference type="EMBL" id="BK015779">
    <property type="protein sequence ID" value="DAE24629.1"/>
    <property type="molecule type" value="Genomic_DNA"/>
</dbReference>
<proteinExistence type="predicted"/>
<organism evidence="5">
    <name type="scientific">Myoviridae sp. ctPVE25</name>
    <dbReference type="NCBI Taxonomy" id="2826649"/>
    <lineage>
        <taxon>Viruses</taxon>
        <taxon>Duplodnaviria</taxon>
        <taxon>Heunggongvirae</taxon>
        <taxon>Uroviricota</taxon>
        <taxon>Caudoviricetes</taxon>
    </lineage>
</organism>
<feature type="domain" description="Phosphodiester glycosidase" evidence="4">
    <location>
        <begin position="38"/>
        <end position="199"/>
    </location>
</feature>
<protein>
    <submittedName>
        <fullName evidence="5">Lysozyme family protein</fullName>
    </submittedName>
</protein>
<dbReference type="Gene3D" id="1.10.101.10">
    <property type="entry name" value="PGBD-like superfamily/PGBD"/>
    <property type="match status" value="1"/>
</dbReference>
<dbReference type="InterPro" id="IPR036366">
    <property type="entry name" value="PGBDSf"/>
</dbReference>
<dbReference type="SUPFAM" id="SSF47090">
    <property type="entry name" value="PGBD-like"/>
    <property type="match status" value="1"/>
</dbReference>
<evidence type="ECO:0000259" key="2">
    <source>
        <dbReference type="Pfam" id="PF01471"/>
    </source>
</evidence>
<dbReference type="SUPFAM" id="SSF54001">
    <property type="entry name" value="Cysteine proteinases"/>
    <property type="match status" value="1"/>
</dbReference>
<evidence type="ECO:0000313" key="5">
    <source>
        <dbReference type="EMBL" id="DAE24629.1"/>
    </source>
</evidence>
<name>A0A8S5R0W5_9CAUD</name>
<dbReference type="GO" id="GO:0001897">
    <property type="term" value="P:symbiont-mediated cytolysis of host cell"/>
    <property type="evidence" value="ECO:0007669"/>
    <property type="project" value="UniProtKB-ARBA"/>
</dbReference>
<dbReference type="Pfam" id="PF09992">
    <property type="entry name" value="NAGPA"/>
    <property type="match status" value="1"/>
</dbReference>